<dbReference type="RefSeq" id="XP_037213563.1">
    <property type="nucleotide sequence ID" value="XM_037370007.1"/>
</dbReference>
<feature type="compositionally biased region" description="Acidic residues" evidence="2">
    <location>
        <begin position="327"/>
        <end position="363"/>
    </location>
</feature>
<keyword evidence="1" id="KW-0175">Coiled coil</keyword>
<evidence type="ECO:0000313" key="4">
    <source>
        <dbReference type="EMBL" id="KAF7289834.1"/>
    </source>
</evidence>
<proteinExistence type="predicted"/>
<feature type="transmembrane region" description="Helical" evidence="3">
    <location>
        <begin position="6"/>
        <end position="29"/>
    </location>
</feature>
<keyword evidence="3" id="KW-0812">Transmembrane</keyword>
<evidence type="ECO:0000256" key="3">
    <source>
        <dbReference type="SAM" id="Phobius"/>
    </source>
</evidence>
<reference evidence="4" key="1">
    <citation type="submission" date="2020-05" db="EMBL/GenBank/DDBJ databases">
        <title>Mycena genomes resolve the evolution of fungal bioluminescence.</title>
        <authorList>
            <person name="Tsai I.J."/>
        </authorList>
    </citation>
    <scope>NUCLEOTIDE SEQUENCE</scope>
    <source>
        <strain evidence="4">171206Taipei</strain>
    </source>
</reference>
<feature type="coiled-coil region" evidence="1">
    <location>
        <begin position="63"/>
        <end position="90"/>
    </location>
</feature>
<feature type="region of interest" description="Disordered" evidence="2">
    <location>
        <begin position="312"/>
        <end position="363"/>
    </location>
</feature>
<feature type="compositionally biased region" description="Polar residues" evidence="2">
    <location>
        <begin position="312"/>
        <end position="323"/>
    </location>
</feature>
<name>A0A8H6RYU5_9AGAR</name>
<evidence type="ECO:0000256" key="1">
    <source>
        <dbReference type="SAM" id="Coils"/>
    </source>
</evidence>
<dbReference type="Proteomes" id="UP000636479">
    <property type="component" value="Unassembled WGS sequence"/>
</dbReference>
<dbReference type="EMBL" id="JACAZF010000016">
    <property type="protein sequence ID" value="KAF7289834.1"/>
    <property type="molecule type" value="Genomic_DNA"/>
</dbReference>
<keyword evidence="3" id="KW-1133">Transmembrane helix</keyword>
<evidence type="ECO:0000313" key="5">
    <source>
        <dbReference type="Proteomes" id="UP000636479"/>
    </source>
</evidence>
<feature type="transmembrane region" description="Helical" evidence="3">
    <location>
        <begin position="36"/>
        <end position="64"/>
    </location>
</feature>
<dbReference type="GeneID" id="59352523"/>
<dbReference type="AlphaFoldDB" id="A0A8H6RYU5"/>
<feature type="region of interest" description="Disordered" evidence="2">
    <location>
        <begin position="128"/>
        <end position="148"/>
    </location>
</feature>
<keyword evidence="3" id="KW-0472">Membrane</keyword>
<comment type="caution">
    <text evidence="4">The sequence shown here is derived from an EMBL/GenBank/DDBJ whole genome shotgun (WGS) entry which is preliminary data.</text>
</comment>
<sequence length="363" mass="39876">MAEPILWFLVASNTILLSILASAYLPWVISAYQSTVVIFSTVFTTRALSFIYGGALALCAFYLWNLQAAVQELEDEIEKLKAKKKKPILRPAYGVDGNLVAIVHARGQQQPTSGVTVTRRATIARPSLSTTPAVAPSSSSPTPVSTTIPAPPLASFQRRAASEWNGWPDGPTEYSLSRPELTTPGAFDVFWVLESLPSVRRGSIHSPTLLSGKKFRSKCRGTLICGASRCAYGLRIAPDSTMKGITRQLKQRCGFSGRCEPDKSWKPHTHGKYSHRLLLPSDGRTTPNLVELTGDDCSSAFPGLWRQLNSTNKLENDESIQTRMQDDPSELEEEEDIVGPQEWDEAEQHELDDDPDADTGDAE</sequence>
<accession>A0A8H6RYU5</accession>
<protein>
    <submittedName>
        <fullName evidence="4">Uncharacterized protein</fullName>
    </submittedName>
</protein>
<keyword evidence="5" id="KW-1185">Reference proteome</keyword>
<organism evidence="4 5">
    <name type="scientific">Mycena indigotica</name>
    <dbReference type="NCBI Taxonomy" id="2126181"/>
    <lineage>
        <taxon>Eukaryota</taxon>
        <taxon>Fungi</taxon>
        <taxon>Dikarya</taxon>
        <taxon>Basidiomycota</taxon>
        <taxon>Agaricomycotina</taxon>
        <taxon>Agaricomycetes</taxon>
        <taxon>Agaricomycetidae</taxon>
        <taxon>Agaricales</taxon>
        <taxon>Marasmiineae</taxon>
        <taxon>Mycenaceae</taxon>
        <taxon>Mycena</taxon>
    </lineage>
</organism>
<gene>
    <name evidence="4" type="ORF">MIND_01357700</name>
</gene>
<evidence type="ECO:0000256" key="2">
    <source>
        <dbReference type="SAM" id="MobiDB-lite"/>
    </source>
</evidence>